<proteinExistence type="predicted"/>
<evidence type="ECO:0000313" key="2">
    <source>
        <dbReference type="EMBL" id="MBU5489218.1"/>
    </source>
</evidence>
<evidence type="ECO:0000259" key="1">
    <source>
        <dbReference type="PROSITE" id="PS01124"/>
    </source>
</evidence>
<dbReference type="PROSITE" id="PS01124">
    <property type="entry name" value="HTH_ARAC_FAMILY_2"/>
    <property type="match status" value="1"/>
</dbReference>
<dbReference type="SMART" id="SM00342">
    <property type="entry name" value="HTH_ARAC"/>
    <property type="match status" value="1"/>
</dbReference>
<accession>A0ABS6ENF2</accession>
<dbReference type="InterPro" id="IPR053142">
    <property type="entry name" value="PchR_regulatory_protein"/>
</dbReference>
<dbReference type="PANTHER" id="PTHR47893:SF1">
    <property type="entry name" value="REGULATORY PROTEIN PCHR"/>
    <property type="match status" value="1"/>
</dbReference>
<sequence>MKLTEQEKCIYGNSVQVVAREDDCTIYTREDETGTARMTCYRVFPGIDLVYNDIHMQSSGMKPAMHGNFLEINHCREGRAECECGDQFYYITAGDLSIQQRKDCSHASYYPLSHYHGISILIDADHSPMCLSCFLKDVNVQPTTLIQKFCKNEAGYVVRSQPRLTHIFSELYTVPESIRKGYFKVKILELLLFLSSMSLDDDMVRERSYSGNQVTLAKDAGRYLAQHMDRRVTIDELAEQFYVSPTQLKNSFKGVYGVSIYAYTRSQKMQAAACALRQTDDTVMQIAGRYGYENPSKFAKAFKDVLGVTPNEYRNTSE</sequence>
<gene>
    <name evidence="2" type="ORF">KQI75_01015</name>
</gene>
<evidence type="ECO:0000313" key="3">
    <source>
        <dbReference type="Proteomes" id="UP000783588"/>
    </source>
</evidence>
<reference evidence="2 3" key="1">
    <citation type="submission" date="2021-06" db="EMBL/GenBank/DDBJ databases">
        <authorList>
            <person name="Sun Q."/>
            <person name="Li D."/>
        </authorList>
    </citation>
    <scope>NUCLEOTIDE SEQUENCE [LARGE SCALE GENOMIC DNA]</scope>
    <source>
        <strain evidence="2 3">MSJd-7</strain>
    </source>
</reference>
<dbReference type="Proteomes" id="UP000783588">
    <property type="component" value="Unassembled WGS sequence"/>
</dbReference>
<keyword evidence="3" id="KW-1185">Reference proteome</keyword>
<protein>
    <submittedName>
        <fullName evidence="2">AraC family transcriptional regulator</fullName>
    </submittedName>
</protein>
<comment type="caution">
    <text evidence="2">The sequence shown here is derived from an EMBL/GenBank/DDBJ whole genome shotgun (WGS) entry which is preliminary data.</text>
</comment>
<feature type="domain" description="HTH araC/xylS-type" evidence="1">
    <location>
        <begin position="218"/>
        <end position="316"/>
    </location>
</feature>
<organism evidence="2 3">
    <name type="scientific">Butyricicoccus intestinisimiae</name>
    <dbReference type="NCBI Taxonomy" id="2841509"/>
    <lineage>
        <taxon>Bacteria</taxon>
        <taxon>Bacillati</taxon>
        <taxon>Bacillota</taxon>
        <taxon>Clostridia</taxon>
        <taxon>Eubacteriales</taxon>
        <taxon>Butyricicoccaceae</taxon>
        <taxon>Butyricicoccus</taxon>
    </lineage>
</organism>
<name>A0ABS6ENF2_9FIRM</name>
<dbReference type="RefSeq" id="WP_216468828.1">
    <property type="nucleotide sequence ID" value="NZ_JAHLQI010000001.1"/>
</dbReference>
<dbReference type="PANTHER" id="PTHR47893">
    <property type="entry name" value="REGULATORY PROTEIN PCHR"/>
    <property type="match status" value="1"/>
</dbReference>
<dbReference type="InterPro" id="IPR018060">
    <property type="entry name" value="HTH_AraC"/>
</dbReference>
<dbReference type="EMBL" id="JAHLQI010000001">
    <property type="protein sequence ID" value="MBU5489218.1"/>
    <property type="molecule type" value="Genomic_DNA"/>
</dbReference>
<dbReference type="Pfam" id="PF12833">
    <property type="entry name" value="HTH_18"/>
    <property type="match status" value="1"/>
</dbReference>